<evidence type="ECO:0000313" key="2">
    <source>
        <dbReference type="EMBL" id="CAG8497333.1"/>
    </source>
</evidence>
<organism evidence="2 3">
    <name type="scientific">Diversispora eburnea</name>
    <dbReference type="NCBI Taxonomy" id="1213867"/>
    <lineage>
        <taxon>Eukaryota</taxon>
        <taxon>Fungi</taxon>
        <taxon>Fungi incertae sedis</taxon>
        <taxon>Mucoromycota</taxon>
        <taxon>Glomeromycotina</taxon>
        <taxon>Glomeromycetes</taxon>
        <taxon>Diversisporales</taxon>
        <taxon>Diversisporaceae</taxon>
        <taxon>Diversispora</taxon>
    </lineage>
</organism>
<evidence type="ECO:0000313" key="3">
    <source>
        <dbReference type="Proteomes" id="UP000789706"/>
    </source>
</evidence>
<feature type="non-terminal residue" evidence="2">
    <location>
        <position position="1"/>
    </location>
</feature>
<dbReference type="EMBL" id="CAJVPK010000345">
    <property type="protein sequence ID" value="CAG8497333.1"/>
    <property type="molecule type" value="Genomic_DNA"/>
</dbReference>
<dbReference type="PANTHER" id="PTHR44329">
    <property type="entry name" value="SERINE/THREONINE-PROTEIN KINASE TNNI3K-RELATED"/>
    <property type="match status" value="1"/>
</dbReference>
<dbReference type="OrthoDB" id="4062651at2759"/>
<sequence>MSFLEEEKVSIKSIIENQNIRLINYDTFYNFTVTEGKVKAYSRTLGKYFVLKSLYDYKYFMNELRIINAVNCHDNIINFYGVSMDPSTETYHLVLQYAKDGNLRTYLRNNFEAFDWKTKINMAKDLASGLQFIHQANIIHRNLNPNNIFVHKGRLLIADFELSKSLDSDSDSMVDGEVVYADPEYLRNPKEYNRNKTSDIYSLGEAPIHGTPLDYINIYSSAWVHNPSQRPTIKNICKSLENIGFSFYYISPESIEEFENNEFGRDPVSSYSSALEITENLADDINDIVNSYNRKSSPTIEDHRKLLPLVILMPMNDRKWIGKGAYGIVDSATLIDEEMTRMKVALKSIIVRNDDIKLFVNE</sequence>
<dbReference type="InterPro" id="IPR011009">
    <property type="entry name" value="Kinase-like_dom_sf"/>
</dbReference>
<gene>
    <name evidence="2" type="ORF">DEBURN_LOCUS4490</name>
</gene>
<dbReference type="Pfam" id="PF00069">
    <property type="entry name" value="Pkinase"/>
    <property type="match status" value="1"/>
</dbReference>
<accession>A0A9N8ZIU6</accession>
<dbReference type="Gene3D" id="1.10.510.10">
    <property type="entry name" value="Transferase(Phosphotransferase) domain 1"/>
    <property type="match status" value="1"/>
</dbReference>
<dbReference type="InterPro" id="IPR000719">
    <property type="entry name" value="Prot_kinase_dom"/>
</dbReference>
<dbReference type="SUPFAM" id="SSF56112">
    <property type="entry name" value="Protein kinase-like (PK-like)"/>
    <property type="match status" value="1"/>
</dbReference>
<keyword evidence="3" id="KW-1185">Reference proteome</keyword>
<dbReference type="CDD" id="cd00180">
    <property type="entry name" value="PKc"/>
    <property type="match status" value="1"/>
</dbReference>
<name>A0A9N8ZIU6_9GLOM</name>
<feature type="domain" description="Protein kinase" evidence="1">
    <location>
        <begin position="1"/>
        <end position="310"/>
    </location>
</feature>
<dbReference type="AlphaFoldDB" id="A0A9N8ZIU6"/>
<dbReference type="Proteomes" id="UP000789706">
    <property type="component" value="Unassembled WGS sequence"/>
</dbReference>
<evidence type="ECO:0000259" key="1">
    <source>
        <dbReference type="PROSITE" id="PS50011"/>
    </source>
</evidence>
<dbReference type="InterPro" id="IPR051681">
    <property type="entry name" value="Ser/Thr_Kinases-Pseudokinases"/>
</dbReference>
<dbReference type="GO" id="GO:0004674">
    <property type="term" value="F:protein serine/threonine kinase activity"/>
    <property type="evidence" value="ECO:0007669"/>
    <property type="project" value="TreeGrafter"/>
</dbReference>
<dbReference type="PROSITE" id="PS50011">
    <property type="entry name" value="PROTEIN_KINASE_DOM"/>
    <property type="match status" value="1"/>
</dbReference>
<dbReference type="GO" id="GO:0005524">
    <property type="term" value="F:ATP binding"/>
    <property type="evidence" value="ECO:0007669"/>
    <property type="project" value="InterPro"/>
</dbReference>
<proteinExistence type="predicted"/>
<comment type="caution">
    <text evidence="2">The sequence shown here is derived from an EMBL/GenBank/DDBJ whole genome shotgun (WGS) entry which is preliminary data.</text>
</comment>
<reference evidence="2" key="1">
    <citation type="submission" date="2021-06" db="EMBL/GenBank/DDBJ databases">
        <authorList>
            <person name="Kallberg Y."/>
            <person name="Tangrot J."/>
            <person name="Rosling A."/>
        </authorList>
    </citation>
    <scope>NUCLEOTIDE SEQUENCE</scope>
    <source>
        <strain evidence="2">AZ414A</strain>
    </source>
</reference>
<protein>
    <submittedName>
        <fullName evidence="2">1161_t:CDS:1</fullName>
    </submittedName>
</protein>